<evidence type="ECO:0000256" key="3">
    <source>
        <dbReference type="ARBA" id="ARBA00022576"/>
    </source>
</evidence>
<evidence type="ECO:0000256" key="2">
    <source>
        <dbReference type="ARBA" id="ARBA00007441"/>
    </source>
</evidence>
<keyword evidence="4 9" id="KW-0808">Transferase</keyword>
<comment type="cofactor">
    <cofactor evidence="1 6 7">
        <name>pyridoxal 5'-phosphate</name>
        <dbReference type="ChEBI" id="CHEBI:597326"/>
    </cofactor>
</comment>
<evidence type="ECO:0000259" key="8">
    <source>
        <dbReference type="Pfam" id="PF00155"/>
    </source>
</evidence>
<keyword evidence="3 9" id="KW-0032">Aminotransferase</keyword>
<dbReference type="OMA" id="CALDLCI"/>
<dbReference type="PANTHER" id="PTHR45744:SF2">
    <property type="entry name" value="TYROSINE AMINOTRANSFERASE"/>
    <property type="match status" value="1"/>
</dbReference>
<protein>
    <submittedName>
        <fullName evidence="9">Tyrosine aminotransferase</fullName>
    </submittedName>
</protein>
<evidence type="ECO:0000256" key="1">
    <source>
        <dbReference type="ARBA" id="ARBA00001933"/>
    </source>
</evidence>
<dbReference type="STRING" id="461836.A0A0L0DA25"/>
<dbReference type="RefSeq" id="XP_013758101.1">
    <property type="nucleotide sequence ID" value="XM_013902647.1"/>
</dbReference>
<dbReference type="OrthoDB" id="7042322at2759"/>
<dbReference type="Proteomes" id="UP000054408">
    <property type="component" value="Unassembled WGS sequence"/>
</dbReference>
<evidence type="ECO:0000256" key="7">
    <source>
        <dbReference type="PIRSR" id="PIRSR000517-1"/>
    </source>
</evidence>
<evidence type="ECO:0000256" key="6">
    <source>
        <dbReference type="PIRNR" id="PIRNR000517"/>
    </source>
</evidence>
<dbReference type="GO" id="GO:0006572">
    <property type="term" value="P:L-tyrosine catabolic process"/>
    <property type="evidence" value="ECO:0007669"/>
    <property type="project" value="TreeGrafter"/>
</dbReference>
<name>A0A0L0DA25_THETB</name>
<evidence type="ECO:0000313" key="9">
    <source>
        <dbReference type="EMBL" id="KNC49070.1"/>
    </source>
</evidence>
<feature type="domain" description="Aminotransferase class I/classII large" evidence="8">
    <location>
        <begin position="77"/>
        <end position="439"/>
    </location>
</feature>
<dbReference type="eggNOG" id="KOG0259">
    <property type="taxonomic scope" value="Eukaryota"/>
</dbReference>
<feature type="modified residue" description="N6-(pyridoxal phosphate)lysine" evidence="7">
    <location>
        <position position="285"/>
    </location>
</feature>
<evidence type="ECO:0000313" key="10">
    <source>
        <dbReference type="Proteomes" id="UP000054408"/>
    </source>
</evidence>
<dbReference type="PANTHER" id="PTHR45744">
    <property type="entry name" value="TYROSINE AMINOTRANSFERASE"/>
    <property type="match status" value="1"/>
</dbReference>
<dbReference type="GO" id="GO:0030170">
    <property type="term" value="F:pyridoxal phosphate binding"/>
    <property type="evidence" value="ECO:0007669"/>
    <property type="project" value="InterPro"/>
</dbReference>
<keyword evidence="5 6" id="KW-0663">Pyridoxal phosphate</keyword>
<dbReference type="AlphaFoldDB" id="A0A0L0DA25"/>
<dbReference type="CDD" id="cd00609">
    <property type="entry name" value="AAT_like"/>
    <property type="match status" value="1"/>
</dbReference>
<accession>A0A0L0DA25</accession>
<dbReference type="InterPro" id="IPR005958">
    <property type="entry name" value="TyrNic_aminoTrfase"/>
</dbReference>
<gene>
    <name evidence="9" type="ORF">AMSG_05029</name>
</gene>
<reference evidence="9 10" key="1">
    <citation type="submission" date="2010-05" db="EMBL/GenBank/DDBJ databases">
        <title>The Genome Sequence of Thecamonas trahens ATCC 50062.</title>
        <authorList>
            <consortium name="The Broad Institute Genome Sequencing Platform"/>
            <person name="Russ C."/>
            <person name="Cuomo C."/>
            <person name="Shea T."/>
            <person name="Young S.K."/>
            <person name="Zeng Q."/>
            <person name="Koehrsen M."/>
            <person name="Haas B."/>
            <person name="Borodovsky M."/>
            <person name="Guigo R."/>
            <person name="Alvarado L."/>
            <person name="Berlin A."/>
            <person name="Bochicchio J."/>
            <person name="Borenstein D."/>
            <person name="Chapman S."/>
            <person name="Chen Z."/>
            <person name="Freedman E."/>
            <person name="Gellesch M."/>
            <person name="Goldberg J."/>
            <person name="Griggs A."/>
            <person name="Gujja S."/>
            <person name="Heilman E."/>
            <person name="Heiman D."/>
            <person name="Hepburn T."/>
            <person name="Howarth C."/>
            <person name="Jen D."/>
            <person name="Larson L."/>
            <person name="Mehta T."/>
            <person name="Park D."/>
            <person name="Pearson M."/>
            <person name="Roberts A."/>
            <person name="Saif S."/>
            <person name="Shenoy N."/>
            <person name="Sisk P."/>
            <person name="Stolte C."/>
            <person name="Sykes S."/>
            <person name="Thomson T."/>
            <person name="Walk T."/>
            <person name="White J."/>
            <person name="Yandava C."/>
            <person name="Burger G."/>
            <person name="Gray M.W."/>
            <person name="Holland P.W.H."/>
            <person name="King N."/>
            <person name="Lang F.B.F."/>
            <person name="Roger A.J."/>
            <person name="Ruiz-Trillo I."/>
            <person name="Lander E."/>
            <person name="Nusbaum C."/>
        </authorList>
    </citation>
    <scope>NUCLEOTIDE SEQUENCE [LARGE SCALE GENOMIC DNA]</scope>
    <source>
        <strain evidence="9 10">ATCC 50062</strain>
    </source>
</reference>
<proteinExistence type="inferred from homology"/>
<keyword evidence="10" id="KW-1185">Reference proteome</keyword>
<dbReference type="Pfam" id="PF00155">
    <property type="entry name" value="Aminotran_1_2"/>
    <property type="match status" value="1"/>
</dbReference>
<dbReference type="SUPFAM" id="SSF53383">
    <property type="entry name" value="PLP-dependent transferases"/>
    <property type="match status" value="1"/>
</dbReference>
<dbReference type="NCBIfam" id="TIGR01265">
    <property type="entry name" value="tyr_nico_aTase"/>
    <property type="match status" value="1"/>
</dbReference>
<comment type="similarity">
    <text evidence="2 6">Belongs to the class-I pyridoxal-phosphate-dependent aminotransferase family.</text>
</comment>
<evidence type="ECO:0000256" key="4">
    <source>
        <dbReference type="ARBA" id="ARBA00022679"/>
    </source>
</evidence>
<dbReference type="InterPro" id="IPR004839">
    <property type="entry name" value="Aminotransferase_I/II_large"/>
</dbReference>
<dbReference type="PRINTS" id="PR00753">
    <property type="entry name" value="ACCSYNTHASE"/>
</dbReference>
<dbReference type="Gene3D" id="3.40.640.10">
    <property type="entry name" value="Type I PLP-dependent aspartate aminotransferase-like (Major domain)"/>
    <property type="match status" value="1"/>
</dbReference>
<dbReference type="GO" id="GO:0004838">
    <property type="term" value="F:L-tyrosine-2-oxoglutarate transaminase activity"/>
    <property type="evidence" value="ECO:0007669"/>
    <property type="project" value="TreeGrafter"/>
</dbReference>
<sequence length="450" mass="47790">MSSSASAPSSSSSPAVAVAAALASAALSVGMAMRWAARAASAPAAPLQPSITSMRTVNPIRGVVERIDRTGNPEKEHIVLALGDPTKFGNFAPPPSASALLTNFEAKSHNGYTHSAGAPDARAAIAAAYSYPDVGNELRPNDVVIASGASGAIYLAIQALCNEGDEILVPSPGFALYGTAARSCGVVDVEYPLDPDNSWLVKLDALEARITPRTRAIVINNPSNPCGSVFPREHLEDILDLAAKYNLPIIADEIYHGMVFKGVESLALAQLRPRVPIFAISGLAKRFMVPGWRVGWICVYDYQGRAEPIRRALYQLAQITLGANTLVQSVIPALLTETPTEYHEANNAKLEANARIVLDALASVAGIACTVPEGAMYTMARIDFDAFDDSITTDMHFVQGLLDEESVFALPGSCFNAPNFFRIVFAPPPEQLKEACARIAAFCARHAAAK</sequence>
<evidence type="ECO:0000256" key="5">
    <source>
        <dbReference type="ARBA" id="ARBA00022898"/>
    </source>
</evidence>
<dbReference type="EMBL" id="GL349453">
    <property type="protein sequence ID" value="KNC49070.1"/>
    <property type="molecule type" value="Genomic_DNA"/>
</dbReference>
<dbReference type="PIRSF" id="PIRSF000517">
    <property type="entry name" value="Tyr_transaminase"/>
    <property type="match status" value="1"/>
</dbReference>
<organism evidence="9 10">
    <name type="scientific">Thecamonas trahens ATCC 50062</name>
    <dbReference type="NCBI Taxonomy" id="461836"/>
    <lineage>
        <taxon>Eukaryota</taxon>
        <taxon>Apusozoa</taxon>
        <taxon>Apusomonadida</taxon>
        <taxon>Apusomonadidae</taxon>
        <taxon>Thecamonas</taxon>
    </lineage>
</organism>
<dbReference type="InterPro" id="IPR015422">
    <property type="entry name" value="PyrdxlP-dep_Trfase_small"/>
</dbReference>
<dbReference type="GeneID" id="25564531"/>
<dbReference type="InterPro" id="IPR015421">
    <property type="entry name" value="PyrdxlP-dep_Trfase_major"/>
</dbReference>
<dbReference type="Gene3D" id="3.90.1150.10">
    <property type="entry name" value="Aspartate Aminotransferase, domain 1"/>
    <property type="match status" value="1"/>
</dbReference>
<dbReference type="InterPro" id="IPR015424">
    <property type="entry name" value="PyrdxlP-dep_Trfase"/>
</dbReference>